<dbReference type="AlphaFoldDB" id="A0A6M5YJM7"/>
<dbReference type="Proteomes" id="UP000503447">
    <property type="component" value="Chromosome"/>
</dbReference>
<gene>
    <name evidence="2" type="ORF">FTUN_0982</name>
</gene>
<reference evidence="3" key="1">
    <citation type="submission" date="2020-05" db="EMBL/GenBank/DDBJ databases">
        <title>Frigoriglobus tundricola gen. nov., sp. nov., a psychrotolerant cellulolytic planctomycete of the family Gemmataceae with two divergent copies of 16S rRNA gene.</title>
        <authorList>
            <person name="Kulichevskaya I.S."/>
            <person name="Ivanova A.A."/>
            <person name="Naumoff D.G."/>
            <person name="Beletsky A.V."/>
            <person name="Rijpstra W.I.C."/>
            <person name="Sinninghe Damste J.S."/>
            <person name="Mardanov A.V."/>
            <person name="Ravin N.V."/>
            <person name="Dedysh S.N."/>
        </authorList>
    </citation>
    <scope>NUCLEOTIDE SEQUENCE [LARGE SCALE GENOMIC DNA]</scope>
    <source>
        <strain evidence="3">PL17</strain>
    </source>
</reference>
<feature type="region of interest" description="Disordered" evidence="1">
    <location>
        <begin position="1"/>
        <end position="44"/>
    </location>
</feature>
<organism evidence="2 3">
    <name type="scientific">Frigoriglobus tundricola</name>
    <dbReference type="NCBI Taxonomy" id="2774151"/>
    <lineage>
        <taxon>Bacteria</taxon>
        <taxon>Pseudomonadati</taxon>
        <taxon>Planctomycetota</taxon>
        <taxon>Planctomycetia</taxon>
        <taxon>Gemmatales</taxon>
        <taxon>Gemmataceae</taxon>
        <taxon>Frigoriglobus</taxon>
    </lineage>
</organism>
<evidence type="ECO:0000313" key="3">
    <source>
        <dbReference type="Proteomes" id="UP000503447"/>
    </source>
</evidence>
<name>A0A6M5YJM7_9BACT</name>
<evidence type="ECO:0000256" key="1">
    <source>
        <dbReference type="SAM" id="MobiDB-lite"/>
    </source>
</evidence>
<dbReference type="KEGG" id="ftj:FTUN_0982"/>
<protein>
    <submittedName>
        <fullName evidence="2">Uncharacterized protein</fullName>
    </submittedName>
</protein>
<accession>A0A6M5YJM7</accession>
<sequence>MTAFRASGGVSPPVIRRETSPAGSRRSPGPTQATHAIDTDGSTA</sequence>
<proteinExistence type="predicted"/>
<dbReference type="EMBL" id="CP053452">
    <property type="protein sequence ID" value="QJW93476.1"/>
    <property type="molecule type" value="Genomic_DNA"/>
</dbReference>
<keyword evidence="3" id="KW-1185">Reference proteome</keyword>
<feature type="compositionally biased region" description="Polar residues" evidence="1">
    <location>
        <begin position="29"/>
        <end position="44"/>
    </location>
</feature>
<evidence type="ECO:0000313" key="2">
    <source>
        <dbReference type="EMBL" id="QJW93476.1"/>
    </source>
</evidence>